<evidence type="ECO:0000313" key="6">
    <source>
        <dbReference type="EMBL" id="KAA3680370.1"/>
    </source>
</evidence>
<organism evidence="6 7">
    <name type="scientific">Paragonimus westermani</name>
    <dbReference type="NCBI Taxonomy" id="34504"/>
    <lineage>
        <taxon>Eukaryota</taxon>
        <taxon>Metazoa</taxon>
        <taxon>Spiralia</taxon>
        <taxon>Lophotrochozoa</taxon>
        <taxon>Platyhelminthes</taxon>
        <taxon>Trematoda</taxon>
        <taxon>Digenea</taxon>
        <taxon>Plagiorchiida</taxon>
        <taxon>Troglotremata</taxon>
        <taxon>Troglotrematidae</taxon>
        <taxon>Paragonimus</taxon>
    </lineage>
</organism>
<dbReference type="PANTHER" id="PTHR46012">
    <property type="entry name" value="IP22168P"/>
    <property type="match status" value="1"/>
</dbReference>
<keyword evidence="5" id="KW-0812">Transmembrane</keyword>
<gene>
    <name evidence="6" type="ORF">DEA37_0010257</name>
</gene>
<evidence type="ECO:0000313" key="7">
    <source>
        <dbReference type="Proteomes" id="UP000324629"/>
    </source>
</evidence>
<evidence type="ECO:0000256" key="3">
    <source>
        <dbReference type="ARBA" id="ARBA00022676"/>
    </source>
</evidence>
<dbReference type="EMBL" id="QNGE01000461">
    <property type="protein sequence ID" value="KAA3680370.1"/>
    <property type="molecule type" value="Genomic_DNA"/>
</dbReference>
<evidence type="ECO:0000256" key="5">
    <source>
        <dbReference type="ARBA" id="ARBA00022968"/>
    </source>
</evidence>
<protein>
    <submittedName>
        <fullName evidence="6">Uncharacterized protein</fullName>
    </submittedName>
</protein>
<dbReference type="InterPro" id="IPR029044">
    <property type="entry name" value="Nucleotide-diphossugar_trans"/>
</dbReference>
<reference evidence="6 7" key="1">
    <citation type="journal article" date="2019" name="Gigascience">
        <title>Whole-genome sequence of the oriental lung fluke Paragonimus westermani.</title>
        <authorList>
            <person name="Oey H."/>
            <person name="Zakrzewski M."/>
            <person name="Narain K."/>
            <person name="Devi K.R."/>
            <person name="Agatsuma T."/>
            <person name="Nawaratna S."/>
            <person name="Gobert G.N."/>
            <person name="Jones M.K."/>
            <person name="Ragan M.A."/>
            <person name="McManus D.P."/>
            <person name="Krause L."/>
        </authorList>
    </citation>
    <scope>NUCLEOTIDE SEQUENCE [LARGE SCALE GENOMIC DNA]</scope>
    <source>
        <strain evidence="6 7">IND2009</strain>
    </source>
</reference>
<dbReference type="SUPFAM" id="SSF53448">
    <property type="entry name" value="Nucleotide-diphospho-sugar transferases"/>
    <property type="match status" value="1"/>
</dbReference>
<dbReference type="InterPro" id="IPR051993">
    <property type="entry name" value="Glycosyltransferase_8"/>
</dbReference>
<dbReference type="AlphaFoldDB" id="A0A5J4NYV8"/>
<name>A0A5J4NYV8_9TREM</name>
<comment type="subcellular location">
    <subcellularLocation>
        <location evidence="1">Membrane</location>
        <topology evidence="1">Single-pass type II membrane protein</topology>
    </subcellularLocation>
</comment>
<sequence length="166" mass="19367">DRGLNGGLSLMHLGRLRKFGWHEKWQEASRKFFERNILLMQADQDIFNIVIDLNPTLYFRVPCEWNVQLCAKTAPDCCPIVWPMKGPQELDCVTKPQRTLEEAFAFRPNMARLVHFTGKDKHAYLEQTTQENSSLDGIEERLTQVQMKTRYGEVFRAFQALPLTCF</sequence>
<dbReference type="GO" id="GO:0035252">
    <property type="term" value="F:UDP-xylosyltransferase activity"/>
    <property type="evidence" value="ECO:0007669"/>
    <property type="project" value="TreeGrafter"/>
</dbReference>
<evidence type="ECO:0000256" key="1">
    <source>
        <dbReference type="ARBA" id="ARBA00004606"/>
    </source>
</evidence>
<keyword evidence="7" id="KW-1185">Reference proteome</keyword>
<keyword evidence="4" id="KW-0808">Transferase</keyword>
<dbReference type="Proteomes" id="UP000324629">
    <property type="component" value="Unassembled WGS sequence"/>
</dbReference>
<dbReference type="GO" id="GO:0016266">
    <property type="term" value="P:protein O-linked glycosylation via N-acetyl-galactosamine"/>
    <property type="evidence" value="ECO:0007669"/>
    <property type="project" value="TreeGrafter"/>
</dbReference>
<dbReference type="PANTHER" id="PTHR46012:SF2">
    <property type="entry name" value="IP22168P"/>
    <property type="match status" value="1"/>
</dbReference>
<dbReference type="Gene3D" id="3.90.550.10">
    <property type="entry name" value="Spore Coat Polysaccharide Biosynthesis Protein SpsA, Chain A"/>
    <property type="match status" value="1"/>
</dbReference>
<keyword evidence="3" id="KW-0328">Glycosyltransferase</keyword>
<feature type="non-terminal residue" evidence="6">
    <location>
        <position position="1"/>
    </location>
</feature>
<accession>A0A5J4NYV8</accession>
<keyword evidence="5" id="KW-0735">Signal-anchor</keyword>
<comment type="caution">
    <text evidence="6">The sequence shown here is derived from an EMBL/GenBank/DDBJ whole genome shotgun (WGS) entry which is preliminary data.</text>
</comment>
<comment type="similarity">
    <text evidence="2">Belongs to the glycosyltransferase 8 family.</text>
</comment>
<evidence type="ECO:0000256" key="2">
    <source>
        <dbReference type="ARBA" id="ARBA00006351"/>
    </source>
</evidence>
<proteinExistence type="inferred from homology"/>
<dbReference type="GO" id="GO:0016020">
    <property type="term" value="C:membrane"/>
    <property type="evidence" value="ECO:0007669"/>
    <property type="project" value="UniProtKB-SubCell"/>
</dbReference>
<evidence type="ECO:0000256" key="4">
    <source>
        <dbReference type="ARBA" id="ARBA00022679"/>
    </source>
</evidence>